<dbReference type="EMBL" id="DRTM01000066">
    <property type="protein sequence ID" value="HHE75660.1"/>
    <property type="molecule type" value="Genomic_DNA"/>
</dbReference>
<proteinExistence type="predicted"/>
<protein>
    <recommendedName>
        <fullName evidence="6">ABC-2 type transporter transmembrane domain-containing protein</fullName>
    </recommendedName>
</protein>
<dbReference type="GO" id="GO:0140359">
    <property type="term" value="F:ABC-type transporter activity"/>
    <property type="evidence" value="ECO:0007669"/>
    <property type="project" value="InterPro"/>
</dbReference>
<evidence type="ECO:0000313" key="7">
    <source>
        <dbReference type="EMBL" id="HHE75660.1"/>
    </source>
</evidence>
<feature type="transmembrane region" description="Helical" evidence="5">
    <location>
        <begin position="28"/>
        <end position="48"/>
    </location>
</feature>
<dbReference type="PANTHER" id="PTHR43229">
    <property type="entry name" value="NODULATION PROTEIN J"/>
    <property type="match status" value="1"/>
</dbReference>
<evidence type="ECO:0000256" key="2">
    <source>
        <dbReference type="ARBA" id="ARBA00022692"/>
    </source>
</evidence>
<dbReference type="InterPro" id="IPR051784">
    <property type="entry name" value="Nod_factor_ABC_transporter"/>
</dbReference>
<feature type="domain" description="ABC-2 type transporter transmembrane" evidence="6">
    <location>
        <begin position="15"/>
        <end position="219"/>
    </location>
</feature>
<evidence type="ECO:0000256" key="3">
    <source>
        <dbReference type="ARBA" id="ARBA00022989"/>
    </source>
</evidence>
<evidence type="ECO:0000256" key="5">
    <source>
        <dbReference type="SAM" id="Phobius"/>
    </source>
</evidence>
<evidence type="ECO:0000259" key="6">
    <source>
        <dbReference type="Pfam" id="PF01061"/>
    </source>
</evidence>
<gene>
    <name evidence="7" type="ORF">ENL31_00855</name>
</gene>
<name>A0A7J3T9A4_9ARCH</name>
<sequence>MKGHIRAIKTAMWLDYQIMANWTKPITFFTYNIAKPVGASLLLIAMYYVATGRIVGSTALSFLYIGNAFYMILGQVMMDLGYLVHEDREHYQTLKYIIISPSSYYSYLIGRSATRFLLSIFPVIFLLFLGFLIPIPYHFNYPLLIFTTLFGWIFMVSAGMLLNTITLLTARYGGSIGEAFAGLFYLLSGVIFPLSILPSFLSKFALFLPSTYWFSLVRRSVLGIEPDPILSAISLENCIMLFILTTLYFITLSLAFYFSMDYLARRKGVLEMITTY</sequence>
<keyword evidence="2 5" id="KW-0812">Transmembrane</keyword>
<organism evidence="7">
    <name type="scientific">Candidatus Aciduliprofundum boonei</name>
    <dbReference type="NCBI Taxonomy" id="379547"/>
    <lineage>
        <taxon>Archaea</taxon>
        <taxon>Methanobacteriati</taxon>
        <taxon>Thermoplasmatota</taxon>
        <taxon>DHVE2 group</taxon>
        <taxon>Candidatus Aciduliprofundum</taxon>
    </lineage>
</organism>
<feature type="transmembrane region" description="Helical" evidence="5">
    <location>
        <begin position="116"/>
        <end position="137"/>
    </location>
</feature>
<comment type="subcellular location">
    <subcellularLocation>
        <location evidence="1">Membrane</location>
        <topology evidence="1">Multi-pass membrane protein</topology>
    </subcellularLocation>
</comment>
<dbReference type="PANTHER" id="PTHR43229:SF2">
    <property type="entry name" value="NODULATION PROTEIN J"/>
    <property type="match status" value="1"/>
</dbReference>
<comment type="caution">
    <text evidence="7">The sequence shown here is derived from an EMBL/GenBank/DDBJ whole genome shotgun (WGS) entry which is preliminary data.</text>
</comment>
<reference evidence="7" key="1">
    <citation type="journal article" date="2020" name="mSystems">
        <title>Genome- and Community-Level Interaction Insights into Carbon Utilization and Element Cycling Functions of Hydrothermarchaeota in Hydrothermal Sediment.</title>
        <authorList>
            <person name="Zhou Z."/>
            <person name="Liu Y."/>
            <person name="Xu W."/>
            <person name="Pan J."/>
            <person name="Luo Z.H."/>
            <person name="Li M."/>
        </authorList>
    </citation>
    <scope>NUCLEOTIDE SEQUENCE [LARGE SCALE GENOMIC DNA]</scope>
    <source>
        <strain evidence="7">HyVt-85</strain>
    </source>
</reference>
<keyword evidence="3 5" id="KW-1133">Transmembrane helix</keyword>
<feature type="transmembrane region" description="Helical" evidence="5">
    <location>
        <begin position="239"/>
        <end position="258"/>
    </location>
</feature>
<keyword evidence="4 5" id="KW-0472">Membrane</keyword>
<feature type="transmembrane region" description="Helical" evidence="5">
    <location>
        <begin position="180"/>
        <end position="201"/>
    </location>
</feature>
<feature type="transmembrane region" description="Helical" evidence="5">
    <location>
        <begin position="143"/>
        <end position="168"/>
    </location>
</feature>
<dbReference type="InterPro" id="IPR013525">
    <property type="entry name" value="ABC2_TM"/>
</dbReference>
<dbReference type="Pfam" id="PF01061">
    <property type="entry name" value="ABC2_membrane"/>
    <property type="match status" value="1"/>
</dbReference>
<dbReference type="Proteomes" id="UP000886130">
    <property type="component" value="Unassembled WGS sequence"/>
</dbReference>
<accession>A0A7J3T9A4</accession>
<feature type="transmembrane region" description="Helical" evidence="5">
    <location>
        <begin position="54"/>
        <end position="73"/>
    </location>
</feature>
<dbReference type="AlphaFoldDB" id="A0A7J3T9A4"/>
<dbReference type="GO" id="GO:0016020">
    <property type="term" value="C:membrane"/>
    <property type="evidence" value="ECO:0007669"/>
    <property type="project" value="UniProtKB-SubCell"/>
</dbReference>
<evidence type="ECO:0000256" key="4">
    <source>
        <dbReference type="ARBA" id="ARBA00023136"/>
    </source>
</evidence>
<evidence type="ECO:0000256" key="1">
    <source>
        <dbReference type="ARBA" id="ARBA00004141"/>
    </source>
</evidence>